<sequence length="129" mass="14721">MSRRCPDGHDTTANPYLQRDRFARYGVIKKATSAHHGWGGYDTSRPFTLTGQIETSSFQNPDCEIDMNANGKHWPFVLAPPSRMLNRGITPEMIASGKTCTVYGYPHQSNPEEARIEYIILDDKRYELR</sequence>
<keyword evidence="2" id="KW-1185">Reference proteome</keyword>
<name>A0ABU5EE96_9PROT</name>
<organism evidence="1 2">
    <name type="scientific">Dongia soli</name>
    <dbReference type="NCBI Taxonomy" id="600628"/>
    <lineage>
        <taxon>Bacteria</taxon>
        <taxon>Pseudomonadati</taxon>
        <taxon>Pseudomonadota</taxon>
        <taxon>Alphaproteobacteria</taxon>
        <taxon>Rhodospirillales</taxon>
        <taxon>Dongiaceae</taxon>
        <taxon>Dongia</taxon>
    </lineage>
</organism>
<gene>
    <name evidence="1" type="ORF">SMD27_15460</name>
</gene>
<reference evidence="1 2" key="1">
    <citation type="journal article" date="2016" name="Antonie Van Leeuwenhoek">
        <title>Dongia soli sp. nov., isolated from soil from Dokdo, Korea.</title>
        <authorList>
            <person name="Kim D.U."/>
            <person name="Lee H."/>
            <person name="Kim H."/>
            <person name="Kim S.G."/>
            <person name="Ka J.O."/>
        </authorList>
    </citation>
    <scope>NUCLEOTIDE SEQUENCE [LARGE SCALE GENOMIC DNA]</scope>
    <source>
        <strain evidence="1 2">D78</strain>
    </source>
</reference>
<accession>A0ABU5EE96</accession>
<dbReference type="RefSeq" id="WP_320509557.1">
    <property type="nucleotide sequence ID" value="NZ_JAXCLW010000004.1"/>
</dbReference>
<evidence type="ECO:0000313" key="1">
    <source>
        <dbReference type="EMBL" id="MDY0884242.1"/>
    </source>
</evidence>
<dbReference type="Pfam" id="PF19649">
    <property type="entry name" value="DUF6152"/>
    <property type="match status" value="1"/>
</dbReference>
<proteinExistence type="predicted"/>
<dbReference type="InterPro" id="IPR046150">
    <property type="entry name" value="DUF6152"/>
</dbReference>
<dbReference type="EMBL" id="JAXCLW010000004">
    <property type="protein sequence ID" value="MDY0884242.1"/>
    <property type="molecule type" value="Genomic_DNA"/>
</dbReference>
<protein>
    <submittedName>
        <fullName evidence="1">DUF6152 family protein</fullName>
    </submittedName>
</protein>
<dbReference type="Proteomes" id="UP001279642">
    <property type="component" value="Unassembled WGS sequence"/>
</dbReference>
<comment type="caution">
    <text evidence="1">The sequence shown here is derived from an EMBL/GenBank/DDBJ whole genome shotgun (WGS) entry which is preliminary data.</text>
</comment>
<evidence type="ECO:0000313" key="2">
    <source>
        <dbReference type="Proteomes" id="UP001279642"/>
    </source>
</evidence>